<evidence type="ECO:0000313" key="1">
    <source>
        <dbReference type="EMBL" id="VVC87138.1"/>
    </source>
</evidence>
<reference evidence="1 2" key="1">
    <citation type="submission" date="2017-07" db="EMBL/GenBank/DDBJ databases">
        <authorList>
            <person name="Talla V."/>
            <person name="Backstrom N."/>
        </authorList>
    </citation>
    <scope>NUCLEOTIDE SEQUENCE [LARGE SCALE GENOMIC DNA]</scope>
</reference>
<gene>
    <name evidence="1" type="ORF">LSINAPIS_LOCUS823</name>
</gene>
<organism evidence="1 2">
    <name type="scientific">Leptidea sinapis</name>
    <dbReference type="NCBI Taxonomy" id="189913"/>
    <lineage>
        <taxon>Eukaryota</taxon>
        <taxon>Metazoa</taxon>
        <taxon>Ecdysozoa</taxon>
        <taxon>Arthropoda</taxon>
        <taxon>Hexapoda</taxon>
        <taxon>Insecta</taxon>
        <taxon>Pterygota</taxon>
        <taxon>Neoptera</taxon>
        <taxon>Endopterygota</taxon>
        <taxon>Lepidoptera</taxon>
        <taxon>Glossata</taxon>
        <taxon>Ditrysia</taxon>
        <taxon>Papilionoidea</taxon>
        <taxon>Pieridae</taxon>
        <taxon>Dismorphiinae</taxon>
        <taxon>Leptidea</taxon>
    </lineage>
</organism>
<accession>A0A5E4PMB5</accession>
<dbReference type="Proteomes" id="UP000324832">
    <property type="component" value="Unassembled WGS sequence"/>
</dbReference>
<protein>
    <recommendedName>
        <fullName evidence="3">Endonuclease/exonuclease/phosphatase domain-containing protein</fullName>
    </recommendedName>
</protein>
<keyword evidence="2" id="KW-1185">Reference proteome</keyword>
<evidence type="ECO:0000313" key="2">
    <source>
        <dbReference type="Proteomes" id="UP000324832"/>
    </source>
</evidence>
<dbReference type="AlphaFoldDB" id="A0A5E4PMB5"/>
<feature type="non-terminal residue" evidence="1">
    <location>
        <position position="1"/>
    </location>
</feature>
<evidence type="ECO:0008006" key="3">
    <source>
        <dbReference type="Google" id="ProtNLM"/>
    </source>
</evidence>
<dbReference type="EMBL" id="FZQP02000082">
    <property type="protein sequence ID" value="VVC87138.1"/>
    <property type="molecule type" value="Genomic_DNA"/>
</dbReference>
<sequence length="188" mass="21758">KGLVMCGDFNIDMLKIDKTSLDLENFLAQYNLKLQIKECKRPKSGSCIDNIAHGKSKSGKSEVIDWDLSDHTAQLVKYPVRRTCSLKYWRTTIPDYHKENLNKFISCLNNITFDVYETNDPNTAYDSFYETFKLYYDLCFLTKTITIKTRNKPKWITTGIKACSKLTVNLIVYEAPMPHTLCENNIKS</sequence>
<name>A0A5E4PMB5_9NEOP</name>
<proteinExistence type="predicted"/>